<evidence type="ECO:0000256" key="1">
    <source>
        <dbReference type="SAM" id="Phobius"/>
    </source>
</evidence>
<feature type="transmembrane region" description="Helical" evidence="1">
    <location>
        <begin position="179"/>
        <end position="197"/>
    </location>
</feature>
<dbReference type="Proteomes" id="UP000235672">
    <property type="component" value="Unassembled WGS sequence"/>
</dbReference>
<keyword evidence="1" id="KW-1133">Transmembrane helix</keyword>
<keyword evidence="3" id="KW-1185">Reference proteome</keyword>
<dbReference type="AlphaFoldDB" id="A0A2J6PNF2"/>
<evidence type="ECO:0000313" key="2">
    <source>
        <dbReference type="EMBL" id="PMD15553.1"/>
    </source>
</evidence>
<name>A0A2J6PNF2_9HELO</name>
<sequence>MAPIAVWNQSNPHGNAIIRSIAALPFLALLVWSFISLHGFGINTITGPNLNEVVLAGRIRVGATSIPTGKNFLELKVVDDFWRPRAIAFVPSTMEVDPMSWFQNFSFLVDHSMLYSIWLSESARRVNEYTPARFPVLFGLAAQFFSPGVVAPLYFFLHYVNTPLNHMRSPAMRKINPQFARKVFLTLALFSYLPILLMSFGPSPSIRHLWAWAWQMFPLWVSVGQWIRTRMDVGESTLDQDQSTTSERESNIIGATILAFAAISAGVWFYMLLNSPYSLTTTFVPQTVFVTSSNFVSTMRSHFQISHLSALGSSLMWLVYLFADLKNADLVQQRWSFLLSIGALMTLCLGPGCTLAAGWYWREEILRRESNKESQERGEEANGKDSYKKFARQSWDEICFGGVKGRFKVL</sequence>
<accession>A0A2J6PNF2</accession>
<dbReference type="EMBL" id="KZ613512">
    <property type="protein sequence ID" value="PMD15553.1"/>
    <property type="molecule type" value="Genomic_DNA"/>
</dbReference>
<reference evidence="2 3" key="1">
    <citation type="submission" date="2016-05" db="EMBL/GenBank/DDBJ databases">
        <title>A degradative enzymes factory behind the ericoid mycorrhizal symbiosis.</title>
        <authorList>
            <consortium name="DOE Joint Genome Institute"/>
            <person name="Martino E."/>
            <person name="Morin E."/>
            <person name="Grelet G."/>
            <person name="Kuo A."/>
            <person name="Kohler A."/>
            <person name="Daghino S."/>
            <person name="Barry K."/>
            <person name="Choi C."/>
            <person name="Cichocki N."/>
            <person name="Clum A."/>
            <person name="Copeland A."/>
            <person name="Hainaut M."/>
            <person name="Haridas S."/>
            <person name="Labutti K."/>
            <person name="Lindquist E."/>
            <person name="Lipzen A."/>
            <person name="Khouja H.-R."/>
            <person name="Murat C."/>
            <person name="Ohm R."/>
            <person name="Olson A."/>
            <person name="Spatafora J."/>
            <person name="Veneault-Fourrey C."/>
            <person name="Henrissat B."/>
            <person name="Grigoriev I."/>
            <person name="Martin F."/>
            <person name="Perotto S."/>
        </authorList>
    </citation>
    <scope>NUCLEOTIDE SEQUENCE [LARGE SCALE GENOMIC DNA]</scope>
    <source>
        <strain evidence="2 3">UAMH 7357</strain>
    </source>
</reference>
<evidence type="ECO:0000313" key="3">
    <source>
        <dbReference type="Proteomes" id="UP000235672"/>
    </source>
</evidence>
<feature type="transmembrane region" description="Helical" evidence="1">
    <location>
        <begin position="252"/>
        <end position="273"/>
    </location>
</feature>
<feature type="transmembrane region" description="Helical" evidence="1">
    <location>
        <begin position="305"/>
        <end position="323"/>
    </location>
</feature>
<feature type="transmembrane region" description="Helical" evidence="1">
    <location>
        <begin position="209"/>
        <end position="227"/>
    </location>
</feature>
<feature type="transmembrane region" description="Helical" evidence="1">
    <location>
        <begin position="335"/>
        <end position="361"/>
    </location>
</feature>
<protein>
    <submittedName>
        <fullName evidence="2">Uncharacterized protein</fullName>
    </submittedName>
</protein>
<keyword evidence="1" id="KW-0812">Transmembrane</keyword>
<feature type="transmembrane region" description="Helical" evidence="1">
    <location>
        <begin position="134"/>
        <end position="159"/>
    </location>
</feature>
<gene>
    <name evidence="2" type="ORF">NA56DRAFT_330939</name>
</gene>
<dbReference type="STRING" id="1745343.A0A2J6PNF2"/>
<keyword evidence="1" id="KW-0472">Membrane</keyword>
<organism evidence="2 3">
    <name type="scientific">Hyaloscypha hepaticicola</name>
    <dbReference type="NCBI Taxonomy" id="2082293"/>
    <lineage>
        <taxon>Eukaryota</taxon>
        <taxon>Fungi</taxon>
        <taxon>Dikarya</taxon>
        <taxon>Ascomycota</taxon>
        <taxon>Pezizomycotina</taxon>
        <taxon>Leotiomycetes</taxon>
        <taxon>Helotiales</taxon>
        <taxon>Hyaloscyphaceae</taxon>
        <taxon>Hyaloscypha</taxon>
    </lineage>
</organism>
<proteinExistence type="predicted"/>
<dbReference type="OrthoDB" id="10029326at2759"/>
<feature type="transmembrane region" description="Helical" evidence="1">
    <location>
        <begin position="16"/>
        <end position="35"/>
    </location>
</feature>